<dbReference type="RefSeq" id="WP_106340230.1">
    <property type="nucleotide sequence ID" value="NZ_PVZS01000039.1"/>
</dbReference>
<name>A0A2T1HMD9_9HYPH</name>
<dbReference type="NCBIfam" id="TIGR00730">
    <property type="entry name" value="Rossman fold protein, TIGR00730 family"/>
    <property type="match status" value="1"/>
</dbReference>
<dbReference type="InterPro" id="IPR005269">
    <property type="entry name" value="LOG"/>
</dbReference>
<dbReference type="PANTHER" id="PTHR31223">
    <property type="entry name" value="LOG FAMILY PROTEIN YJL055W"/>
    <property type="match status" value="1"/>
</dbReference>
<evidence type="ECO:0000313" key="5">
    <source>
        <dbReference type="Proteomes" id="UP000239772"/>
    </source>
</evidence>
<comment type="catalytic activity">
    <reaction evidence="1">
        <text>AMP + H2O = D-ribose 5-phosphate + adenine</text>
        <dbReference type="Rhea" id="RHEA:20129"/>
        <dbReference type="ChEBI" id="CHEBI:15377"/>
        <dbReference type="ChEBI" id="CHEBI:16708"/>
        <dbReference type="ChEBI" id="CHEBI:78346"/>
        <dbReference type="ChEBI" id="CHEBI:456215"/>
        <dbReference type="EC" id="3.2.2.4"/>
    </reaction>
</comment>
<dbReference type="SUPFAM" id="SSF102405">
    <property type="entry name" value="MCP/YpsA-like"/>
    <property type="match status" value="1"/>
</dbReference>
<protein>
    <recommendedName>
        <fullName evidence="3">Cytokinin riboside 5'-monophosphate phosphoribohydrolase</fullName>
        <ecNumber evidence="3">3.2.2.n1</ecNumber>
    </recommendedName>
</protein>
<dbReference type="GO" id="GO:0009691">
    <property type="term" value="P:cytokinin biosynthetic process"/>
    <property type="evidence" value="ECO:0007669"/>
    <property type="project" value="UniProtKB-UniRule"/>
</dbReference>
<dbReference type="GO" id="GO:0005829">
    <property type="term" value="C:cytosol"/>
    <property type="evidence" value="ECO:0007669"/>
    <property type="project" value="TreeGrafter"/>
</dbReference>
<sequence>MTEIRSICVYCGSGHGNDSAFAQAARDLGRMMAQENIALVYGGGNVGLMGTVARAVLDHGGHVTGIIPEFLRARELMIADAQELVVVPDMHTRKQMMFDKADAFVALPGGVGTLEELVEQMTWSQLGQHRKPILVADIAGFWRPFLSLLAHMREQGFVRPGFEVNYLVAEQARDIIPMLRKAAGRSTSEEAEGELVAERF</sequence>
<keyword evidence="3" id="KW-0378">Hydrolase</keyword>
<comment type="similarity">
    <text evidence="2 3">Belongs to the LOG family.</text>
</comment>
<keyword evidence="3" id="KW-0203">Cytokinin biosynthesis</keyword>
<dbReference type="PANTHER" id="PTHR31223:SF70">
    <property type="entry name" value="LOG FAMILY PROTEIN YJL055W"/>
    <property type="match status" value="1"/>
</dbReference>
<dbReference type="Proteomes" id="UP000239772">
    <property type="component" value="Unassembled WGS sequence"/>
</dbReference>
<dbReference type="EMBL" id="PVZS01000039">
    <property type="protein sequence ID" value="PSC02761.1"/>
    <property type="molecule type" value="Genomic_DNA"/>
</dbReference>
<reference evidence="5" key="1">
    <citation type="submission" date="2018-03" db="EMBL/GenBank/DDBJ databases">
        <authorList>
            <person name="Sun L."/>
            <person name="Liu H."/>
            <person name="Chen W."/>
            <person name="Huang K."/>
            <person name="Liu W."/>
            <person name="Gao X."/>
        </authorList>
    </citation>
    <scope>NUCLEOTIDE SEQUENCE [LARGE SCALE GENOMIC DNA]</scope>
    <source>
        <strain evidence="5">SH9</strain>
    </source>
</reference>
<keyword evidence="5" id="KW-1185">Reference proteome</keyword>
<evidence type="ECO:0000256" key="1">
    <source>
        <dbReference type="ARBA" id="ARBA00000274"/>
    </source>
</evidence>
<evidence type="ECO:0000256" key="2">
    <source>
        <dbReference type="ARBA" id="ARBA00006763"/>
    </source>
</evidence>
<dbReference type="GO" id="GO:0008714">
    <property type="term" value="F:AMP nucleosidase activity"/>
    <property type="evidence" value="ECO:0007669"/>
    <property type="project" value="UniProtKB-EC"/>
</dbReference>
<dbReference type="Gene3D" id="3.40.50.450">
    <property type="match status" value="1"/>
</dbReference>
<accession>A0A2T1HMD9</accession>
<dbReference type="AlphaFoldDB" id="A0A2T1HMD9"/>
<dbReference type="EC" id="3.2.2.n1" evidence="3"/>
<dbReference type="InterPro" id="IPR031100">
    <property type="entry name" value="LOG_fam"/>
</dbReference>
<evidence type="ECO:0000256" key="3">
    <source>
        <dbReference type="RuleBase" id="RU363015"/>
    </source>
</evidence>
<comment type="caution">
    <text evidence="4">The sequence shown here is derived from an EMBL/GenBank/DDBJ whole genome shotgun (WGS) entry which is preliminary data.</text>
</comment>
<organism evidence="4 5">
    <name type="scientific">Alsobacter soli</name>
    <dbReference type="NCBI Taxonomy" id="2109933"/>
    <lineage>
        <taxon>Bacteria</taxon>
        <taxon>Pseudomonadati</taxon>
        <taxon>Pseudomonadota</taxon>
        <taxon>Alphaproteobacteria</taxon>
        <taxon>Hyphomicrobiales</taxon>
        <taxon>Alsobacteraceae</taxon>
        <taxon>Alsobacter</taxon>
    </lineage>
</organism>
<proteinExistence type="inferred from homology"/>
<evidence type="ECO:0000313" key="4">
    <source>
        <dbReference type="EMBL" id="PSC02761.1"/>
    </source>
</evidence>
<dbReference type="OrthoDB" id="9801098at2"/>
<gene>
    <name evidence="4" type="ORF">SLNSH_22490</name>
</gene>
<dbReference type="Pfam" id="PF03641">
    <property type="entry name" value="Lysine_decarbox"/>
    <property type="match status" value="1"/>
</dbReference>